<sequence>METPAAGKDPVGFADRFYSLVAQGWNHESSLLKKHSFGRKMEDEFIPHHRFSFRVEPRGSSNLFSFKT</sequence>
<dbReference type="Proteomes" id="UP000009149">
    <property type="component" value="Chromosome"/>
</dbReference>
<dbReference type="STRING" id="481448.Minf_1435"/>
<reference evidence="1 2" key="1">
    <citation type="journal article" date="2008" name="Biol. Direct">
        <title>Complete genome sequence of the extremely acidophilic methanotroph isolate V4, Methylacidiphilum infernorum, a representative of the bacterial phylum Verrucomicrobia.</title>
        <authorList>
            <person name="Hou S."/>
            <person name="Makarova K.S."/>
            <person name="Saw J.H."/>
            <person name="Senin P."/>
            <person name="Ly B.V."/>
            <person name="Zhou Z."/>
            <person name="Ren Y."/>
            <person name="Wang J."/>
            <person name="Galperin M.Y."/>
            <person name="Omelchenko M.V."/>
            <person name="Wolf Y.I."/>
            <person name="Yutin N."/>
            <person name="Koonin E.V."/>
            <person name="Stott M.B."/>
            <person name="Mountain B.W."/>
            <person name="Crowe M.A."/>
            <person name="Smirnova A.V."/>
            <person name="Dunfield P.F."/>
            <person name="Feng L."/>
            <person name="Wang L."/>
            <person name="Alam M."/>
        </authorList>
    </citation>
    <scope>NUCLEOTIDE SEQUENCE [LARGE SCALE GENOMIC DNA]</scope>
    <source>
        <strain evidence="2">Isolate V4</strain>
    </source>
</reference>
<proteinExistence type="predicted"/>
<evidence type="ECO:0000313" key="1">
    <source>
        <dbReference type="EMBL" id="ACD83489.1"/>
    </source>
</evidence>
<accession>B3DVY6</accession>
<dbReference type="HOGENOM" id="CLU_2789139_0_0_0"/>
<protein>
    <submittedName>
        <fullName evidence="1">Uncharacterized protein</fullName>
    </submittedName>
</protein>
<dbReference type="EMBL" id="CP000975">
    <property type="protein sequence ID" value="ACD83489.1"/>
    <property type="molecule type" value="Genomic_DNA"/>
</dbReference>
<organism evidence="1 2">
    <name type="scientific">Methylacidiphilum infernorum (isolate V4)</name>
    <name type="common">Methylokorus infernorum (strain V4)</name>
    <dbReference type="NCBI Taxonomy" id="481448"/>
    <lineage>
        <taxon>Bacteria</taxon>
        <taxon>Pseudomonadati</taxon>
        <taxon>Verrucomicrobiota</taxon>
        <taxon>Methylacidiphilae</taxon>
        <taxon>Methylacidiphilales</taxon>
        <taxon>Methylacidiphilaceae</taxon>
        <taxon>Methylacidiphilum (ex Ratnadevi et al. 2023)</taxon>
    </lineage>
</organism>
<dbReference type="KEGG" id="min:Minf_1435"/>
<gene>
    <name evidence="1" type="ordered locus">Minf_1435</name>
</gene>
<name>B3DVY6_METI4</name>
<evidence type="ECO:0000313" key="2">
    <source>
        <dbReference type="Proteomes" id="UP000009149"/>
    </source>
</evidence>
<dbReference type="AlphaFoldDB" id="B3DVY6"/>